<accession>A0ABY0DS38</accession>
<comment type="caution">
    <text evidence="2">The sequence shown here is derived from an EMBL/GenBank/DDBJ whole genome shotgun (WGS) entry which is preliminary data.</text>
</comment>
<evidence type="ECO:0000313" key="2">
    <source>
        <dbReference type="EMBL" id="RXG99143.1"/>
    </source>
</evidence>
<dbReference type="Gene3D" id="3.40.50.150">
    <property type="entry name" value="Vaccinia Virus protein VP39"/>
    <property type="match status" value="1"/>
</dbReference>
<sequence>MSILTLLRWIATHPLNRRQTFGPLGGLTRFVRWQLGSRLLPGRTTIPFVDRSTLLVERGMTGATGNWYCGLHEPNEMGFLLHALRPGQTFVDVGANIGSFTVLAGVVGAHVVSIEPIPQTFRRLKDNVYLNLMEGRADLLNVGISKEIGSLRFTNTFDTMNRVALPDENVETVVVPVRTLDDTLQGRTANLIKIDVEGHELSVLEGATKTLADPGLNAVIMETNNSGKKYGVADQQLFQKMAEHGFRPFSYDSLNRQLSPWSAGQANSIFLRDPAALESSCKSAPLFQLCNGSI</sequence>
<organism evidence="2 3">
    <name type="scientific">Bradyrhizobium zhanjiangense</name>
    <dbReference type="NCBI Taxonomy" id="1325107"/>
    <lineage>
        <taxon>Bacteria</taxon>
        <taxon>Pseudomonadati</taxon>
        <taxon>Pseudomonadota</taxon>
        <taxon>Alphaproteobacteria</taxon>
        <taxon>Hyphomicrobiales</taxon>
        <taxon>Nitrobacteraceae</taxon>
        <taxon>Bradyrhizobium</taxon>
    </lineage>
</organism>
<gene>
    <name evidence="2" type="ORF">EAS62_03500</name>
</gene>
<dbReference type="Proteomes" id="UP000289946">
    <property type="component" value="Unassembled WGS sequence"/>
</dbReference>
<evidence type="ECO:0000313" key="3">
    <source>
        <dbReference type="Proteomes" id="UP000289946"/>
    </source>
</evidence>
<evidence type="ECO:0000259" key="1">
    <source>
        <dbReference type="Pfam" id="PF05050"/>
    </source>
</evidence>
<dbReference type="GO" id="GO:0032259">
    <property type="term" value="P:methylation"/>
    <property type="evidence" value="ECO:0007669"/>
    <property type="project" value="UniProtKB-KW"/>
</dbReference>
<dbReference type="RefSeq" id="WP_128938165.1">
    <property type="nucleotide sequence ID" value="NZ_RDRA01000002.1"/>
</dbReference>
<dbReference type="GO" id="GO:0008168">
    <property type="term" value="F:methyltransferase activity"/>
    <property type="evidence" value="ECO:0007669"/>
    <property type="project" value="UniProtKB-KW"/>
</dbReference>
<proteinExistence type="predicted"/>
<keyword evidence="3" id="KW-1185">Reference proteome</keyword>
<dbReference type="InterPro" id="IPR006342">
    <property type="entry name" value="FkbM_mtfrase"/>
</dbReference>
<keyword evidence="2" id="KW-0489">Methyltransferase</keyword>
<dbReference type="Pfam" id="PF05050">
    <property type="entry name" value="Methyltransf_21"/>
    <property type="match status" value="1"/>
</dbReference>
<keyword evidence="2" id="KW-0808">Transferase</keyword>
<dbReference type="InterPro" id="IPR052514">
    <property type="entry name" value="SAM-dependent_MTase"/>
</dbReference>
<dbReference type="PANTHER" id="PTHR34203:SF15">
    <property type="entry name" value="SLL1173 PROTEIN"/>
    <property type="match status" value="1"/>
</dbReference>
<dbReference type="InterPro" id="IPR029063">
    <property type="entry name" value="SAM-dependent_MTases_sf"/>
</dbReference>
<name>A0ABY0DS38_9BRAD</name>
<dbReference type="SUPFAM" id="SSF53335">
    <property type="entry name" value="S-adenosyl-L-methionine-dependent methyltransferases"/>
    <property type="match status" value="1"/>
</dbReference>
<feature type="domain" description="Methyltransferase FkbM" evidence="1">
    <location>
        <begin position="92"/>
        <end position="247"/>
    </location>
</feature>
<reference evidence="2 3" key="1">
    <citation type="submission" date="2018-10" db="EMBL/GenBank/DDBJ databases">
        <title>Bradyrhizobium sp. nov., isolated from effective nodules of peanut in China.</title>
        <authorList>
            <person name="Li Y."/>
        </authorList>
    </citation>
    <scope>NUCLEOTIDE SEQUENCE [LARGE SCALE GENOMIC DNA]</scope>
    <source>
        <strain evidence="2 3">CCBAU 51781</strain>
    </source>
</reference>
<protein>
    <submittedName>
        <fullName evidence="2">FkbM family methyltransferase</fullName>
    </submittedName>
</protein>
<dbReference type="EMBL" id="RDRA01000002">
    <property type="protein sequence ID" value="RXG99143.1"/>
    <property type="molecule type" value="Genomic_DNA"/>
</dbReference>
<dbReference type="PANTHER" id="PTHR34203">
    <property type="entry name" value="METHYLTRANSFERASE, FKBM FAMILY PROTEIN"/>
    <property type="match status" value="1"/>
</dbReference>
<dbReference type="NCBIfam" id="TIGR01444">
    <property type="entry name" value="fkbM_fam"/>
    <property type="match status" value="1"/>
</dbReference>